<keyword evidence="5" id="KW-1185">Reference proteome</keyword>
<organism evidence="4 5">
    <name type="scientific">Glonium stellatum</name>
    <dbReference type="NCBI Taxonomy" id="574774"/>
    <lineage>
        <taxon>Eukaryota</taxon>
        <taxon>Fungi</taxon>
        <taxon>Dikarya</taxon>
        <taxon>Ascomycota</taxon>
        <taxon>Pezizomycotina</taxon>
        <taxon>Dothideomycetes</taxon>
        <taxon>Pleosporomycetidae</taxon>
        <taxon>Gloniales</taxon>
        <taxon>Gloniaceae</taxon>
        <taxon>Glonium</taxon>
    </lineage>
</organism>
<evidence type="ECO:0000313" key="4">
    <source>
        <dbReference type="EMBL" id="OCL02949.1"/>
    </source>
</evidence>
<reference evidence="4 5" key="1">
    <citation type="journal article" date="2016" name="Nat. Commun.">
        <title>Ectomycorrhizal ecology is imprinted in the genome of the dominant symbiotic fungus Cenococcum geophilum.</title>
        <authorList>
            <consortium name="DOE Joint Genome Institute"/>
            <person name="Peter M."/>
            <person name="Kohler A."/>
            <person name="Ohm R.A."/>
            <person name="Kuo A."/>
            <person name="Krutzmann J."/>
            <person name="Morin E."/>
            <person name="Arend M."/>
            <person name="Barry K.W."/>
            <person name="Binder M."/>
            <person name="Choi C."/>
            <person name="Clum A."/>
            <person name="Copeland A."/>
            <person name="Grisel N."/>
            <person name="Haridas S."/>
            <person name="Kipfer T."/>
            <person name="LaButti K."/>
            <person name="Lindquist E."/>
            <person name="Lipzen A."/>
            <person name="Maire R."/>
            <person name="Meier B."/>
            <person name="Mihaltcheva S."/>
            <person name="Molinier V."/>
            <person name="Murat C."/>
            <person name="Poggeler S."/>
            <person name="Quandt C.A."/>
            <person name="Sperisen C."/>
            <person name="Tritt A."/>
            <person name="Tisserant E."/>
            <person name="Crous P.W."/>
            <person name="Henrissat B."/>
            <person name="Nehls U."/>
            <person name="Egli S."/>
            <person name="Spatafora J.W."/>
            <person name="Grigoriev I.V."/>
            <person name="Martin F.M."/>
        </authorList>
    </citation>
    <scope>NUCLEOTIDE SEQUENCE [LARGE SCALE GENOMIC DNA]</scope>
    <source>
        <strain evidence="4 5">CBS 207.34</strain>
    </source>
</reference>
<feature type="repeat" description="ANK" evidence="3">
    <location>
        <begin position="483"/>
        <end position="515"/>
    </location>
</feature>
<dbReference type="EMBL" id="KV750843">
    <property type="protein sequence ID" value="OCL02949.1"/>
    <property type="molecule type" value="Genomic_DNA"/>
</dbReference>
<gene>
    <name evidence="4" type="ORF">AOQ84DRAFT_420927</name>
</gene>
<dbReference type="InterPro" id="IPR002110">
    <property type="entry name" value="Ankyrin_rpt"/>
</dbReference>
<evidence type="ECO:0000256" key="2">
    <source>
        <dbReference type="ARBA" id="ARBA00023043"/>
    </source>
</evidence>
<dbReference type="SMART" id="SM00248">
    <property type="entry name" value="ANK"/>
    <property type="match status" value="7"/>
</dbReference>
<evidence type="ECO:0000256" key="1">
    <source>
        <dbReference type="ARBA" id="ARBA00022737"/>
    </source>
</evidence>
<dbReference type="Pfam" id="PF00023">
    <property type="entry name" value="Ank"/>
    <property type="match status" value="1"/>
</dbReference>
<dbReference type="InterPro" id="IPR036770">
    <property type="entry name" value="Ankyrin_rpt-contain_sf"/>
</dbReference>
<sequence>MADPLSFSASLIAVIGAARQANQWIGQIREKSDAKMALLNEVTDFMLQLHVVERCGSAPEGLEQQMKELLDKTRNMLVSMENSLKDHPKGVFRSQVRLTNVYREMYRRTEDIEKNAGRIALELQEVHVECQEIRTELTELHATNKQFNRIDSQQKRQAFIPNEEVFKTQPYQDTAPSRKWSPQHPSTRIVQTVAQATQRQPTSHQTVRIETLYRESETCVRNCNCVCHRRGEFRSSGILERLCGSIFVGYVGLPYMSSCNEWKCRRRSGPGIRITYYFPWWLCIKLGWLATLNMDLPSPECRLRMIRTVSKDAELFHLAGSGDITSIVEIFRQRKASPLDVSADDGRSALHTAVNMGRFATCEVLLKEGADPHLPDMHGISPVIMAWEKYLYLPETSPLRTKIEQVFLDRSHIEDFNFTTLHEIVIGLRKGDIVGELNRSPTSINQPDLLGNSPLLWAIKRSDLRNAHRLLDQQADPNIGDIFKRSPLHYAVRCGDSGLIRKLIGHNANVRQRTYWGSTPLHFAVVQGGDNTEFLTPLFDSGLDMEDTTEDGRTALSEAAKYDRRNVTEFLINKGANIEHVSKHKETPLMEAVVHKSYHCLQLLLKEGANYLGTNSRGNTVLHLAALNANIETLQVLTNHTLKGVDEYARNADGLIAIEIAQERERKSSDESQIFLRAFMALIKSVRDNIDLDSDGSRSDNDFDATSSDLFSDALEFQ</sequence>
<dbReference type="Pfam" id="PF12796">
    <property type="entry name" value="Ank_2"/>
    <property type="match status" value="2"/>
</dbReference>
<feature type="repeat" description="ANK" evidence="3">
    <location>
        <begin position="516"/>
        <end position="550"/>
    </location>
</feature>
<dbReference type="PROSITE" id="PS50297">
    <property type="entry name" value="ANK_REP_REGION"/>
    <property type="match status" value="3"/>
</dbReference>
<dbReference type="AlphaFoldDB" id="A0A8E2EQE4"/>
<evidence type="ECO:0000313" key="5">
    <source>
        <dbReference type="Proteomes" id="UP000250140"/>
    </source>
</evidence>
<name>A0A8E2EQE4_9PEZI</name>
<dbReference type="Gene3D" id="1.25.40.20">
    <property type="entry name" value="Ankyrin repeat-containing domain"/>
    <property type="match status" value="1"/>
</dbReference>
<dbReference type="Proteomes" id="UP000250140">
    <property type="component" value="Unassembled WGS sequence"/>
</dbReference>
<keyword evidence="2 3" id="KW-0040">ANK repeat</keyword>
<protein>
    <submittedName>
        <fullName evidence="4">Ankyrin</fullName>
    </submittedName>
</protein>
<dbReference type="PROSITE" id="PS50088">
    <property type="entry name" value="ANK_REPEAT"/>
    <property type="match status" value="4"/>
</dbReference>
<dbReference type="PANTHER" id="PTHR24171">
    <property type="entry name" value="ANKYRIN REPEAT DOMAIN-CONTAINING PROTEIN 39-RELATED"/>
    <property type="match status" value="1"/>
</dbReference>
<proteinExistence type="predicted"/>
<dbReference type="PANTHER" id="PTHR24171:SF9">
    <property type="entry name" value="ANKYRIN REPEAT DOMAIN-CONTAINING PROTEIN 39"/>
    <property type="match status" value="1"/>
</dbReference>
<keyword evidence="1" id="KW-0677">Repeat</keyword>
<feature type="repeat" description="ANK" evidence="3">
    <location>
        <begin position="345"/>
        <end position="377"/>
    </location>
</feature>
<dbReference type="OrthoDB" id="341259at2759"/>
<dbReference type="SUPFAM" id="SSF48403">
    <property type="entry name" value="Ankyrin repeat"/>
    <property type="match status" value="2"/>
</dbReference>
<feature type="repeat" description="ANK" evidence="3">
    <location>
        <begin position="551"/>
        <end position="583"/>
    </location>
</feature>
<evidence type="ECO:0000256" key="3">
    <source>
        <dbReference type="PROSITE-ProRule" id="PRU00023"/>
    </source>
</evidence>
<accession>A0A8E2EQE4</accession>